<sequence length="274" mass="30038">MHTLRISVQPRELEIGQVQELCAIPYRFSQRTITAFLKAACEHIPRPAGKLQVVDPLLWSVNERMNVVIFYLAAMLDDGPDFALGEGKLHDYLLADTDYLEFVEFDHGGDIHHCTPLHGYQAEAIETMVETGVLPKTYFGWQLGVMSACIRGVNETPIEYVDPASYSKALLLKINALKKCPETEFVQLFDAYSQASLKLQHFVHAVFNAQGVLAAQVTEPDESTGVPELGPARFHPRTGISRGACELLEADDQYEGGLGSVLSPGSGHGQPAAA</sequence>
<evidence type="ECO:0000313" key="2">
    <source>
        <dbReference type="Proteomes" id="UP001049200"/>
    </source>
</evidence>
<comment type="caution">
    <text evidence="1">The sequence shown here is derived from an EMBL/GenBank/DDBJ whole genome shotgun (WGS) entry which is preliminary data.</text>
</comment>
<dbReference type="RefSeq" id="WP_217873519.1">
    <property type="nucleotide sequence ID" value="NZ_JAHSTU010000014.1"/>
</dbReference>
<gene>
    <name evidence="1" type="ORF">KVG88_30035</name>
</gene>
<evidence type="ECO:0000313" key="1">
    <source>
        <dbReference type="EMBL" id="MBV4524315.1"/>
    </source>
</evidence>
<organism evidence="1 2">
    <name type="scientific">Pseudomonas azerbaijanoccidentalis</name>
    <dbReference type="NCBI Taxonomy" id="2842347"/>
    <lineage>
        <taxon>Bacteria</taxon>
        <taxon>Pseudomonadati</taxon>
        <taxon>Pseudomonadota</taxon>
        <taxon>Gammaproteobacteria</taxon>
        <taxon>Pseudomonadales</taxon>
        <taxon>Pseudomonadaceae</taxon>
        <taxon>Pseudomonas</taxon>
    </lineage>
</organism>
<dbReference type="Proteomes" id="UP001049200">
    <property type="component" value="Unassembled WGS sequence"/>
</dbReference>
<protein>
    <submittedName>
        <fullName evidence="1">Uncharacterized protein</fullName>
    </submittedName>
</protein>
<reference evidence="1" key="1">
    <citation type="submission" date="2021-06" db="EMBL/GenBank/DDBJ databases">
        <title>Updating the genus Pseudomonas: Description of 43 new species and partition of the Pseudomonas putida group.</title>
        <authorList>
            <person name="Girard L."/>
            <person name="Lood C."/>
            <person name="Vandamme P."/>
            <person name="Rokni-Zadeh H."/>
            <person name="Van Noort V."/>
            <person name="Hofte M."/>
            <person name="Lavigne R."/>
            <person name="De Mot R."/>
        </authorList>
    </citation>
    <scope>NUCLEOTIDE SEQUENCE</scope>
    <source>
        <strain evidence="1">SWRI74</strain>
    </source>
</reference>
<name>A0ABS6QZF1_9PSED</name>
<keyword evidence="2" id="KW-1185">Reference proteome</keyword>
<dbReference type="EMBL" id="JAHSTU010000014">
    <property type="protein sequence ID" value="MBV4524315.1"/>
    <property type="molecule type" value="Genomic_DNA"/>
</dbReference>
<proteinExistence type="predicted"/>
<accession>A0ABS6QZF1</accession>